<feature type="domain" description="Sema" evidence="5">
    <location>
        <begin position="1"/>
        <end position="173"/>
    </location>
</feature>
<evidence type="ECO:0000259" key="5">
    <source>
        <dbReference type="PROSITE" id="PS51004"/>
    </source>
</evidence>
<protein>
    <recommendedName>
        <fullName evidence="8">Semaphorin-2A</fullName>
    </recommendedName>
</protein>
<dbReference type="PANTHER" id="PTHR11036:SF90">
    <property type="entry name" value="SEMAPHORIN 2B, ISOFORM D-RELATED"/>
    <property type="match status" value="1"/>
</dbReference>
<evidence type="ECO:0000256" key="2">
    <source>
        <dbReference type="ARBA" id="ARBA00022782"/>
    </source>
</evidence>
<dbReference type="InterPro" id="IPR001627">
    <property type="entry name" value="Semap_dom"/>
</dbReference>
<evidence type="ECO:0000259" key="4">
    <source>
        <dbReference type="PROSITE" id="PS50835"/>
    </source>
</evidence>
<keyword evidence="7" id="KW-1185">Reference proteome</keyword>
<dbReference type="GO" id="GO:0030215">
    <property type="term" value="F:semaphorin receptor binding"/>
    <property type="evidence" value="ECO:0007669"/>
    <property type="project" value="InterPro"/>
</dbReference>
<evidence type="ECO:0000256" key="1">
    <source>
        <dbReference type="ARBA" id="ARBA00009492"/>
    </source>
</evidence>
<dbReference type="Gene3D" id="2.130.10.10">
    <property type="entry name" value="YVTN repeat-like/Quinoprotein amine dehydrogenase"/>
    <property type="match status" value="1"/>
</dbReference>
<dbReference type="AlphaFoldDB" id="A0A8K0GN82"/>
<dbReference type="Pfam" id="PF01403">
    <property type="entry name" value="Sema"/>
    <property type="match status" value="1"/>
</dbReference>
<evidence type="ECO:0000256" key="3">
    <source>
        <dbReference type="PROSITE-ProRule" id="PRU00352"/>
    </source>
</evidence>
<dbReference type="GO" id="GO:0005886">
    <property type="term" value="C:plasma membrane"/>
    <property type="evidence" value="ECO:0007669"/>
    <property type="project" value="TreeGrafter"/>
</dbReference>
<dbReference type="GO" id="GO:0030335">
    <property type="term" value="P:positive regulation of cell migration"/>
    <property type="evidence" value="ECO:0007669"/>
    <property type="project" value="TreeGrafter"/>
</dbReference>
<evidence type="ECO:0008006" key="8">
    <source>
        <dbReference type="Google" id="ProtNLM"/>
    </source>
</evidence>
<keyword evidence="2" id="KW-0221">Differentiation</keyword>
<dbReference type="EMBL" id="VTPC01000931">
    <property type="protein sequence ID" value="KAF2903793.1"/>
    <property type="molecule type" value="Genomic_DNA"/>
</dbReference>
<evidence type="ECO:0000313" key="7">
    <source>
        <dbReference type="Proteomes" id="UP000801492"/>
    </source>
</evidence>
<dbReference type="SUPFAM" id="SSF101912">
    <property type="entry name" value="Sema domain"/>
    <property type="match status" value="1"/>
</dbReference>
<organism evidence="6 7">
    <name type="scientific">Ignelater luminosus</name>
    <name type="common">Cucubano</name>
    <name type="synonym">Pyrophorus luminosus</name>
    <dbReference type="NCBI Taxonomy" id="2038154"/>
    <lineage>
        <taxon>Eukaryota</taxon>
        <taxon>Metazoa</taxon>
        <taxon>Ecdysozoa</taxon>
        <taxon>Arthropoda</taxon>
        <taxon>Hexapoda</taxon>
        <taxon>Insecta</taxon>
        <taxon>Pterygota</taxon>
        <taxon>Neoptera</taxon>
        <taxon>Endopterygota</taxon>
        <taxon>Coleoptera</taxon>
        <taxon>Polyphaga</taxon>
        <taxon>Elateriformia</taxon>
        <taxon>Elateroidea</taxon>
        <taxon>Elateridae</taxon>
        <taxon>Agrypninae</taxon>
        <taxon>Pyrophorini</taxon>
        <taxon>Ignelater</taxon>
    </lineage>
</organism>
<dbReference type="OrthoDB" id="9988752at2759"/>
<dbReference type="InterPro" id="IPR036352">
    <property type="entry name" value="Semap_dom_sf"/>
</dbReference>
<dbReference type="InterPro" id="IPR015943">
    <property type="entry name" value="WD40/YVTN_repeat-like_dom_sf"/>
</dbReference>
<dbReference type="InterPro" id="IPR013783">
    <property type="entry name" value="Ig-like_fold"/>
</dbReference>
<dbReference type="GO" id="GO:0007411">
    <property type="term" value="P:axon guidance"/>
    <property type="evidence" value="ECO:0007669"/>
    <property type="project" value="TreeGrafter"/>
</dbReference>
<dbReference type="PROSITE" id="PS50835">
    <property type="entry name" value="IG_LIKE"/>
    <property type="match status" value="1"/>
</dbReference>
<dbReference type="PROSITE" id="PS51004">
    <property type="entry name" value="SEMA"/>
    <property type="match status" value="1"/>
</dbReference>
<accession>A0A8K0GN82</accession>
<dbReference type="GO" id="GO:0071526">
    <property type="term" value="P:semaphorin-plexin signaling pathway"/>
    <property type="evidence" value="ECO:0007669"/>
    <property type="project" value="TreeGrafter"/>
</dbReference>
<name>A0A8K0GN82_IGNLU</name>
<dbReference type="InterPro" id="IPR007110">
    <property type="entry name" value="Ig-like_dom"/>
</dbReference>
<dbReference type="PANTHER" id="PTHR11036">
    <property type="entry name" value="SEMAPHORIN"/>
    <property type="match status" value="1"/>
</dbReference>
<dbReference type="InterPro" id="IPR027231">
    <property type="entry name" value="Semaphorin"/>
</dbReference>
<dbReference type="SUPFAM" id="SSF48726">
    <property type="entry name" value="Immunoglobulin"/>
    <property type="match status" value="1"/>
</dbReference>
<comment type="similarity">
    <text evidence="1">Belongs to the semaphorin family.</text>
</comment>
<feature type="domain" description="Ig-like" evidence="4">
    <location>
        <begin position="206"/>
        <end position="298"/>
    </location>
</feature>
<dbReference type="Gene3D" id="3.30.1680.10">
    <property type="entry name" value="ligand-binding face of the semaphorins, domain 2"/>
    <property type="match status" value="1"/>
</dbReference>
<reference evidence="6" key="1">
    <citation type="submission" date="2019-08" db="EMBL/GenBank/DDBJ databases">
        <title>The genome of the North American firefly Photinus pyralis.</title>
        <authorList>
            <consortium name="Photinus pyralis genome working group"/>
            <person name="Fallon T.R."/>
            <person name="Sander Lower S.E."/>
            <person name="Weng J.-K."/>
        </authorList>
    </citation>
    <scope>NUCLEOTIDE SEQUENCE</scope>
    <source>
        <strain evidence="6">TRF0915ILg1</strain>
        <tissue evidence="6">Whole body</tissue>
    </source>
</reference>
<dbReference type="InterPro" id="IPR036179">
    <property type="entry name" value="Ig-like_dom_sf"/>
</dbReference>
<gene>
    <name evidence="6" type="ORF">ILUMI_02381</name>
</gene>
<dbReference type="Gene3D" id="2.60.40.10">
    <property type="entry name" value="Immunoglobulins"/>
    <property type="match status" value="1"/>
</dbReference>
<evidence type="ECO:0000313" key="6">
    <source>
        <dbReference type="EMBL" id="KAF2903793.1"/>
    </source>
</evidence>
<dbReference type="GO" id="GO:0045499">
    <property type="term" value="F:chemorepellent activity"/>
    <property type="evidence" value="ECO:0007669"/>
    <property type="project" value="TreeGrafter"/>
</dbReference>
<sequence>MGSAICSFKLSDIENAFNGRFKEQASSLSAWLPVLSSRVPEPRPGTCVNDTETLPDSVLNFIRSHPLMDSAVMHENHRPIFFKRDLIYTKLVVDKVKVDIGGAIMEYTIYYAGTNDGRIYKIMQWYHQKDEFSSILLDIFDVTPGESIQVIEICHITKVLYVASDYRVKQISLVMCSHRYDNCLRCVHDPYCGWDKDAHLCKPYTPGLLQDATNSTINICDSSTIRKKMLVTWGQSLHLGCFLTVPPVMTLQEVTWYHFSKEKGRYKIIYRSNKYIETAQNGLIILSINEGDAGLYDCLMGPSLLCSYNITVDSSRCTPPGKAKDYKKVYSDWCHEFERYKYSMKMWEQKQNVGNTLNFNKILILMRYLIAFFSEMHYITY</sequence>
<dbReference type="SUPFAM" id="SSF103575">
    <property type="entry name" value="Plexin repeat"/>
    <property type="match status" value="1"/>
</dbReference>
<comment type="caution">
    <text evidence="3">Lacks conserved residue(s) required for the propagation of feature annotation.</text>
</comment>
<comment type="caution">
    <text evidence="6">The sequence shown here is derived from an EMBL/GenBank/DDBJ whole genome shotgun (WGS) entry which is preliminary data.</text>
</comment>
<proteinExistence type="inferred from homology"/>
<dbReference type="Proteomes" id="UP000801492">
    <property type="component" value="Unassembled WGS sequence"/>
</dbReference>